<evidence type="ECO:0000313" key="2">
    <source>
        <dbReference type="EMBL" id="EFJ70245.1"/>
    </source>
</evidence>
<evidence type="ECO:0000259" key="1">
    <source>
        <dbReference type="Pfam" id="PF12535"/>
    </source>
</evidence>
<dbReference type="InterPro" id="IPR059176">
    <property type="entry name" value="UDP-X_N"/>
</dbReference>
<reference evidence="2 3" key="1">
    <citation type="submission" date="2010-06" db="EMBL/GenBank/DDBJ databases">
        <authorList>
            <person name="Muzny D."/>
            <person name="Qin X."/>
            <person name="Buhay C."/>
            <person name="Dugan-Rocha S."/>
            <person name="Ding Y."/>
            <person name="Chen G."/>
            <person name="Hawes A."/>
            <person name="Holder M."/>
            <person name="Jhangiani S."/>
            <person name="Johnson A."/>
            <person name="Khan Z."/>
            <person name="Li Z."/>
            <person name="Liu W."/>
            <person name="Liu X."/>
            <person name="Perez L."/>
            <person name="Shen H."/>
            <person name="Wang Q."/>
            <person name="Watt J."/>
            <person name="Xi L."/>
            <person name="Xin Y."/>
            <person name="Zhou J."/>
            <person name="Deng J."/>
            <person name="Jiang H."/>
            <person name="Liu Y."/>
            <person name="Qu J."/>
            <person name="Song X.-Z."/>
            <person name="Zhang L."/>
            <person name="Villasana D."/>
            <person name="Johnson A."/>
            <person name="Liu J."/>
            <person name="Liyanage D."/>
            <person name="Lorensuhewa L."/>
            <person name="Robinson T."/>
            <person name="Song A."/>
            <person name="Song B.-B."/>
            <person name="Dinh H."/>
            <person name="Thornton R."/>
            <person name="Coyle M."/>
            <person name="Francisco L."/>
            <person name="Jackson L."/>
            <person name="Javaid M."/>
            <person name="Korchina V."/>
            <person name="Kovar C."/>
            <person name="Mata R."/>
            <person name="Mathew T."/>
            <person name="Ngo R."/>
            <person name="Nguyen L."/>
            <person name="Nguyen N."/>
            <person name="Okwuonu G."/>
            <person name="Ongeri F."/>
            <person name="Pham C."/>
            <person name="Simmons D."/>
            <person name="Wilczek-Boney K."/>
            <person name="Hale W."/>
            <person name="Jakkamsetti A."/>
            <person name="Pham P."/>
            <person name="Ruth R."/>
            <person name="San Lucas F."/>
            <person name="Warren J."/>
            <person name="Zhang J."/>
            <person name="Zhao Z."/>
            <person name="Zhou C."/>
            <person name="Zhu D."/>
            <person name="Lee S."/>
            <person name="Bess C."/>
            <person name="Blankenburg K."/>
            <person name="Forbes L."/>
            <person name="Fu Q."/>
            <person name="Gubbala S."/>
            <person name="Hirani K."/>
            <person name="Jayaseelan J.C."/>
            <person name="Lara F."/>
            <person name="Munidasa M."/>
            <person name="Palculict T."/>
            <person name="Patil S."/>
            <person name="Pu L.-L."/>
            <person name="Saada N."/>
            <person name="Tang L."/>
            <person name="Weissenberger G."/>
            <person name="Zhu Y."/>
            <person name="Hemphill L."/>
            <person name="Shang Y."/>
            <person name="Youmans B."/>
            <person name="Ayvaz T."/>
            <person name="Ross M."/>
            <person name="Santibanez J."/>
            <person name="Aqrawi P."/>
            <person name="Gross S."/>
            <person name="Joshi V."/>
            <person name="Fowler G."/>
            <person name="Nazareth L."/>
            <person name="Reid J."/>
            <person name="Worley K."/>
            <person name="Petrosino J."/>
            <person name="Highlander S."/>
            <person name="Gibbs R."/>
        </authorList>
    </citation>
    <scope>NUCLEOTIDE SEQUENCE [LARGE SCALE GENOMIC DNA]</scope>
    <source>
        <strain evidence="2 3">JV-V03</strain>
    </source>
</reference>
<organism evidence="2 3">
    <name type="scientific">Lactobacillus paragasseri JV-V03</name>
    <dbReference type="NCBI Taxonomy" id="525326"/>
    <lineage>
        <taxon>Bacteria</taxon>
        <taxon>Bacillati</taxon>
        <taxon>Bacillota</taxon>
        <taxon>Bacilli</taxon>
        <taxon>Lactobacillales</taxon>
        <taxon>Lactobacillaceae</taxon>
        <taxon>Lactobacillus</taxon>
    </lineage>
</organism>
<dbReference type="EMBL" id="ACGO02000001">
    <property type="protein sequence ID" value="EFJ70245.1"/>
    <property type="molecule type" value="Genomic_DNA"/>
</dbReference>
<accession>A0AA87DJ01</accession>
<sequence length="54" mass="6365">MKQDRLIDWAKRLQSLAQAGLTYGKDNFDLERYQEIRDISAEMMAEIVKEAIDF</sequence>
<proteinExistence type="predicted"/>
<dbReference type="Pfam" id="PF12535">
    <property type="entry name" value="Nudix_N"/>
    <property type="match status" value="1"/>
</dbReference>
<gene>
    <name evidence="2" type="ORF">HMPREF0514_10689</name>
</gene>
<evidence type="ECO:0000313" key="3">
    <source>
        <dbReference type="Proteomes" id="UP000003672"/>
    </source>
</evidence>
<protein>
    <recommendedName>
        <fullName evidence="1">UDP-X diphosphatase-like N-terminal oligomerisation domain-containing protein</fullName>
    </recommendedName>
</protein>
<dbReference type="Gene3D" id="6.10.250.1120">
    <property type="match status" value="1"/>
</dbReference>
<feature type="domain" description="UDP-X diphosphatase-like N-terminal oligomerisation" evidence="1">
    <location>
        <begin position="5"/>
        <end position="49"/>
    </location>
</feature>
<dbReference type="Proteomes" id="UP000003672">
    <property type="component" value="Unassembled WGS sequence"/>
</dbReference>
<dbReference type="AlphaFoldDB" id="A0AA87DJ01"/>
<name>A0AA87DJ01_9LACO</name>
<comment type="caution">
    <text evidence="2">The sequence shown here is derived from an EMBL/GenBank/DDBJ whole genome shotgun (WGS) entry which is preliminary data.</text>
</comment>